<geneLocation type="plasmid" evidence="3 8">
    <name>HMPLAS2</name>
</geneLocation>
<keyword evidence="1" id="KW-0812">Transmembrane</keyword>
<dbReference type="Proteomes" id="UP000006469">
    <property type="component" value="Plasmid pHM300"/>
</dbReference>
<reference evidence="4 7" key="3">
    <citation type="journal article" date="2014" name="PLoS Genet.">
        <title>Phylogenetically driven sequencing of extremely halophilic archaea reveals strategies for static and dynamic osmo-response.</title>
        <authorList>
            <person name="Becker E.A."/>
            <person name="Seitzer P.M."/>
            <person name="Tritt A."/>
            <person name="Larsen D."/>
            <person name="Krusor M."/>
            <person name="Yao A.I."/>
            <person name="Wu D."/>
            <person name="Madern D."/>
            <person name="Eisen J.A."/>
            <person name="Darling A.E."/>
            <person name="Facciotti M.T."/>
        </authorList>
    </citation>
    <scope>NUCLEOTIDE SEQUENCE [LARGE SCALE GENOMIC DNA]</scope>
    <source>
        <strain evidence="4">ATCC 33500</strain>
        <strain evidence="7">ATCC 33500 / DSM 1411 / JCM 8866 / NBRC 14739 / NCIMB 2177 / R-4</strain>
    </source>
</reference>
<reference evidence="2" key="1">
    <citation type="journal article" date="2012" name="Appl. Environ. Microbiol.">
        <title>Identification of the haloarchaeal phasin (PhaP) that functions in polyhydroxyalkanoate accumulation and granule formation in Haloferax mediterranei.</title>
        <authorList>
            <person name="Cai S."/>
            <person name="Cai L."/>
            <person name="Liu H."/>
            <person name="Liu X."/>
            <person name="Han J."/>
            <person name="Zhou J."/>
            <person name="Xiang H."/>
        </authorList>
    </citation>
    <scope>NUCLEOTIDE SEQUENCE</scope>
    <source>
        <strain evidence="2">CGMCC 1.2087</strain>
    </source>
</reference>
<dbReference type="EMBL" id="CP039141">
    <property type="protein sequence ID" value="QCQ77201.1"/>
    <property type="molecule type" value="Genomic_DNA"/>
</dbReference>
<accession>I3R9Y0</accession>
<geneLocation type="plasmid" evidence="5 9">
    <name>pHME322</name>
</geneLocation>
<gene>
    <name evidence="2" type="ordered locus">HFX_5206</name>
    <name evidence="3" type="ORF">BM92_17995</name>
    <name evidence="4" type="ORF">C439_00205</name>
    <name evidence="5" type="ORF">E6P09_17930</name>
</gene>
<dbReference type="RefSeq" id="WP_004056151.1">
    <property type="nucleotide sequence ID" value="NC_017943.1"/>
</dbReference>
<reference evidence="2 6" key="2">
    <citation type="journal article" date="2012" name="J. Bacteriol.">
        <title>Complete genome sequence of the metabolically versatile halophilic archaeon Haloferax mediterranei, a poly(3-hydroxybutyrate-co-3-hydroxyvalerate) producer.</title>
        <authorList>
            <person name="Han J."/>
            <person name="Zhang F."/>
            <person name="Hou J."/>
            <person name="Liu X."/>
            <person name="Li M."/>
            <person name="Liu H."/>
            <person name="Cai L."/>
            <person name="Zhang B."/>
            <person name="Chen Y."/>
            <person name="Zhou J."/>
            <person name="Hu S."/>
            <person name="Xiang H."/>
        </authorList>
    </citation>
    <scope>NUCLEOTIDE SEQUENCE [LARGE SCALE GENOMIC DNA]</scope>
    <source>
        <strain evidence="6">ATCC 33500 / DSM 1411 / JCM 8866 / NBRC 14739 / NCIMB 2177 / R-4</strain>
        <strain evidence="2">CGMCC 1.2087</strain>
        <plasmid evidence="6">pHM300</plasmid>
    </source>
</reference>
<dbReference type="EMBL" id="CP001870">
    <property type="protein sequence ID" value="AFK21040.1"/>
    <property type="molecule type" value="Genomic_DNA"/>
</dbReference>
<dbReference type="GeneID" id="40158337"/>
<evidence type="ECO:0000313" key="2">
    <source>
        <dbReference type="EMBL" id="AFK21040.1"/>
    </source>
</evidence>
<evidence type="ECO:0000313" key="3">
    <source>
        <dbReference type="EMBL" id="AHZ24099.1"/>
    </source>
</evidence>
<evidence type="ECO:0000313" key="5">
    <source>
        <dbReference type="EMBL" id="QCQ77201.1"/>
    </source>
</evidence>
<reference evidence="2" key="5">
    <citation type="submission" date="2014-05" db="EMBL/GenBank/DDBJ databases">
        <authorList>
            <person name="Wang L."/>
            <person name="Yang H."/>
            <person name="Xiang H."/>
        </authorList>
    </citation>
    <scope>NUCLEOTIDE SEQUENCE</scope>
    <source>
        <strain evidence="2">CGMCC 1.2087</strain>
        <plasmid evidence="2">pHM300</plasmid>
    </source>
</reference>
<sequence length="116" mass="12753">MAVAGSTIFLFVLSMLPSPLKRHPEWKWIGPDKVMHLVGHAGYAVLIADAFRADRCTDRGAAVLAVCISTTHSLVTGRAQNWVPGREFEFADVVASLLGALFAVFGWYVVRERPLQ</sequence>
<feature type="transmembrane region" description="Helical" evidence="1">
    <location>
        <begin position="90"/>
        <end position="110"/>
    </location>
</feature>
<keyword evidence="2" id="KW-0614">Plasmid</keyword>
<evidence type="ECO:0000313" key="4">
    <source>
        <dbReference type="EMBL" id="EMA05174.1"/>
    </source>
</evidence>
<dbReference type="OrthoDB" id="342827at2157"/>
<protein>
    <submittedName>
        <fullName evidence="3">Teicoplanin resistance protein VanZ</fullName>
    </submittedName>
</protein>
<dbReference type="KEGG" id="hme:HFX_5206"/>
<dbReference type="Proteomes" id="UP000011603">
    <property type="component" value="Unassembled WGS sequence"/>
</dbReference>
<dbReference type="EMBL" id="AOLO01000001">
    <property type="protein sequence ID" value="EMA05174.1"/>
    <property type="molecule type" value="Genomic_DNA"/>
</dbReference>
<evidence type="ECO:0000313" key="8">
    <source>
        <dbReference type="Proteomes" id="UP000027075"/>
    </source>
</evidence>
<keyword evidence="1" id="KW-1133">Transmembrane helix</keyword>
<dbReference type="PATRIC" id="fig|523841.21.peg.39"/>
<dbReference type="HOGENOM" id="CLU_096028_4_1_2"/>
<name>I3R9Y0_HALMT</name>
<reference evidence="3 8" key="4">
    <citation type="submission" date="2014-04" db="EMBL/GenBank/DDBJ databases">
        <title>Transcriptional profiles of Haloferax mediterranei on the basis of nitrogen availability.</title>
        <authorList>
            <person name="Bautista V."/>
        </authorList>
    </citation>
    <scope>NUCLEOTIDE SEQUENCE [LARGE SCALE GENOMIC DNA]</scope>
    <source>
        <strain evidence="3">ATCC 33500</strain>
        <strain evidence="8">ATCC 33500 / DSM 1411 / JCM 8866 / NBRC 14739 / NCIMB 2177 / R-4</strain>
        <plasmid evidence="3">HMPLAS2</plasmid>
        <plasmid evidence="8">Plasmid HMPLAS2</plasmid>
    </source>
</reference>
<dbReference type="AlphaFoldDB" id="I3R9Y0"/>
<dbReference type="EMBL" id="CP007553">
    <property type="protein sequence ID" value="AHZ24099.1"/>
    <property type="molecule type" value="Genomic_DNA"/>
</dbReference>
<dbReference type="NCBIfam" id="NF037970">
    <property type="entry name" value="vanZ_1"/>
    <property type="match status" value="1"/>
</dbReference>
<evidence type="ECO:0000256" key="1">
    <source>
        <dbReference type="SAM" id="Phobius"/>
    </source>
</evidence>
<dbReference type="Proteomes" id="UP000027075">
    <property type="component" value="Plasmid HMPLAS2"/>
</dbReference>
<geneLocation type="plasmid" evidence="2 6">
    <name>pHM300</name>
</geneLocation>
<keyword evidence="1" id="KW-0472">Membrane</keyword>
<dbReference type="Proteomes" id="UP000299011">
    <property type="component" value="Plasmid pHME322"/>
</dbReference>
<proteinExistence type="predicted"/>
<evidence type="ECO:0000313" key="6">
    <source>
        <dbReference type="Proteomes" id="UP000006469"/>
    </source>
</evidence>
<evidence type="ECO:0000313" key="7">
    <source>
        <dbReference type="Proteomes" id="UP000011603"/>
    </source>
</evidence>
<organism evidence="2 6">
    <name type="scientific">Haloferax mediterranei (strain ATCC 33500 / DSM 1411 / JCM 8866 / NBRC 14739 / NCIMB 2177 / R-4)</name>
    <name type="common">Halobacterium mediterranei</name>
    <dbReference type="NCBI Taxonomy" id="523841"/>
    <lineage>
        <taxon>Archaea</taxon>
        <taxon>Methanobacteriati</taxon>
        <taxon>Methanobacteriota</taxon>
        <taxon>Stenosarchaea group</taxon>
        <taxon>Halobacteria</taxon>
        <taxon>Halobacteriales</taxon>
        <taxon>Haloferacaceae</taxon>
        <taxon>Haloferax</taxon>
    </lineage>
</organism>
<evidence type="ECO:0000313" key="9">
    <source>
        <dbReference type="Proteomes" id="UP000299011"/>
    </source>
</evidence>
<reference evidence="5 9" key="6">
    <citation type="submission" date="2019-04" db="EMBL/GenBank/DDBJ databases">
        <title>Methylomes of two halophilic Archaea, Haloarcula marismortui and Haloferax mediterranei.</title>
        <authorList>
            <person name="DasSarma S."/>
            <person name="DasSarma P."/>
            <person name="DasSarma S."/>
            <person name="Fomenkov A."/>
            <person name="Vincze T."/>
            <person name="Anton B.P."/>
            <person name="Roberts R.J."/>
        </authorList>
    </citation>
    <scope>NUCLEOTIDE SEQUENCE [LARGE SCALE GENOMIC DNA]</scope>
    <source>
        <strain evidence="5">ATCC 33500</strain>
        <strain evidence="9">ATCC 33500 / DSM 1411 / JCM 8866 / NBRC 14739 / NCIMB 2177 / R-4</strain>
        <plasmid evidence="5 9">pHME322</plasmid>
    </source>
</reference>
<keyword evidence="7" id="KW-1185">Reference proteome</keyword>